<evidence type="ECO:0000256" key="1">
    <source>
        <dbReference type="ARBA" id="ARBA00001974"/>
    </source>
</evidence>
<dbReference type="InterPro" id="IPR016171">
    <property type="entry name" value="Vanillyl_alc_oxidase_C-sub2"/>
</dbReference>
<evidence type="ECO:0000256" key="3">
    <source>
        <dbReference type="ARBA" id="ARBA00022630"/>
    </source>
</evidence>
<dbReference type="Proteomes" id="UP000230607">
    <property type="component" value="Chromosome 1"/>
</dbReference>
<reference evidence="10" key="1">
    <citation type="submission" date="2017-03" db="EMBL/GenBank/DDBJ databases">
        <authorList>
            <person name="Herbold C."/>
        </authorList>
    </citation>
    <scope>NUCLEOTIDE SEQUENCE [LARGE SCALE GENOMIC DNA]</scope>
</reference>
<dbReference type="PROSITE" id="PS51387">
    <property type="entry name" value="FAD_PCMH"/>
    <property type="match status" value="1"/>
</dbReference>
<name>A0A2H1FF11_9ARCH</name>
<dbReference type="PANTHER" id="PTHR11748">
    <property type="entry name" value="D-LACTATE DEHYDROGENASE"/>
    <property type="match status" value="1"/>
</dbReference>
<accession>A0A2H1FF11</accession>
<keyword evidence="5" id="KW-0809">Transit peptide</keyword>
<keyword evidence="3" id="KW-0285">Flavoprotein</keyword>
<dbReference type="InterPro" id="IPR036318">
    <property type="entry name" value="FAD-bd_PCMH-like_sf"/>
</dbReference>
<dbReference type="GO" id="GO:1903457">
    <property type="term" value="P:lactate catabolic process"/>
    <property type="evidence" value="ECO:0007669"/>
    <property type="project" value="TreeGrafter"/>
</dbReference>
<evidence type="ECO:0000256" key="6">
    <source>
        <dbReference type="ARBA" id="ARBA00023002"/>
    </source>
</evidence>
<dbReference type="Gene3D" id="3.30.465.10">
    <property type="match status" value="1"/>
</dbReference>
<dbReference type="SUPFAM" id="SSF55103">
    <property type="entry name" value="FAD-linked oxidases, C-terminal domain"/>
    <property type="match status" value="1"/>
</dbReference>
<dbReference type="InterPro" id="IPR006094">
    <property type="entry name" value="Oxid_FAD_bind_N"/>
</dbReference>
<dbReference type="Pfam" id="PF02913">
    <property type="entry name" value="FAD-oxidase_C"/>
    <property type="match status" value="1"/>
</dbReference>
<proteinExistence type="inferred from homology"/>
<evidence type="ECO:0000256" key="4">
    <source>
        <dbReference type="ARBA" id="ARBA00022827"/>
    </source>
</evidence>
<protein>
    <recommendedName>
        <fullName evidence="7">D-lactate dehydrogenase (cytochrome)</fullName>
        <ecNumber evidence="7">1.1.2.4</ecNumber>
    </recommendedName>
</protein>
<keyword evidence="4" id="KW-0274">FAD</keyword>
<evidence type="ECO:0000256" key="7">
    <source>
        <dbReference type="ARBA" id="ARBA00038897"/>
    </source>
</evidence>
<dbReference type="EMBL" id="LT841358">
    <property type="protein sequence ID" value="SMH71362.1"/>
    <property type="molecule type" value="Genomic_DNA"/>
</dbReference>
<dbReference type="SUPFAM" id="SSF56176">
    <property type="entry name" value="FAD-binding/transporter-associated domain-like"/>
    <property type="match status" value="1"/>
</dbReference>
<dbReference type="Gene3D" id="1.10.45.10">
    <property type="entry name" value="Vanillyl-alcohol Oxidase, Chain A, domain 4"/>
    <property type="match status" value="1"/>
</dbReference>
<sequence>MQIPAVKPSDVGLRLAKIVKCAISWDEHVRNFYSVDASSYTIKPQVVAFPRNESDVIKIIKFAKRYHIPVTPRGAGTGLVGSALGRGIILDMQNFDRIKLGASHVEVGSGVFKGRLDKILKKQDRVIGPDPSIGPFCTIGGMIGTNASGIHSLKYGSVIDNIIQVRMIGSSGNVIKLPGKYNAKGMIKKIHLSDNTFPKVSKNSCGYRIDKVFAEKDLHKLIAGSEGTLGIITSAKLRTYPSPKNILLYVIHYKTLSDAARDTPKILGLGPSAVELVDSNITKHIKMTVPSSTGCLLFVEFDGTVQGRKQIHKITSGKIIKTESNAAQVKKIWSFRNSALAYSLQSITKNETMPTLIEDAVVPVKRLPLLLKILGMISKKYGLRTIVYGHAGNGNLHIRPVLKQKDLGIIKNIAVEFFSAVIGIGGSITGEHGDGLARSEFVKLQYDAKTYSIFKDIKKQFDPENILNPGKKISSYSTVTRNLKI</sequence>
<organism evidence="9 10">
    <name type="scientific">Candidatus Nitrosotalea okcheonensis</name>
    <dbReference type="NCBI Taxonomy" id="1903276"/>
    <lineage>
        <taxon>Archaea</taxon>
        <taxon>Nitrososphaerota</taxon>
        <taxon>Nitrososphaeria</taxon>
        <taxon>Nitrosotaleales</taxon>
        <taxon>Nitrosotaleaceae</taxon>
        <taxon>Nitrosotalea</taxon>
    </lineage>
</organism>
<comment type="similarity">
    <text evidence="2">Belongs to the FAD-binding oxidoreductase/transferase type 4 family.</text>
</comment>
<evidence type="ECO:0000256" key="2">
    <source>
        <dbReference type="ARBA" id="ARBA00008000"/>
    </source>
</evidence>
<dbReference type="EC" id="1.1.2.4" evidence="7"/>
<dbReference type="Gene3D" id="3.30.70.2740">
    <property type="match status" value="1"/>
</dbReference>
<dbReference type="OrthoDB" id="2837at2157"/>
<evidence type="ECO:0000259" key="8">
    <source>
        <dbReference type="PROSITE" id="PS51387"/>
    </source>
</evidence>
<dbReference type="GO" id="GO:0071949">
    <property type="term" value="F:FAD binding"/>
    <property type="evidence" value="ECO:0007669"/>
    <property type="project" value="InterPro"/>
</dbReference>
<evidence type="ECO:0000256" key="5">
    <source>
        <dbReference type="ARBA" id="ARBA00022946"/>
    </source>
</evidence>
<dbReference type="Pfam" id="PF01565">
    <property type="entry name" value="FAD_binding_4"/>
    <property type="match status" value="1"/>
</dbReference>
<dbReference type="GO" id="GO:0004458">
    <property type="term" value="F:D-lactate dehydrogenase (cytochrome) activity"/>
    <property type="evidence" value="ECO:0007669"/>
    <property type="project" value="UniProtKB-EC"/>
</dbReference>
<dbReference type="RefSeq" id="WP_157927345.1">
    <property type="nucleotide sequence ID" value="NZ_LT841358.1"/>
</dbReference>
<dbReference type="GO" id="GO:0008720">
    <property type="term" value="F:D-lactate dehydrogenase (NAD+) activity"/>
    <property type="evidence" value="ECO:0007669"/>
    <property type="project" value="TreeGrafter"/>
</dbReference>
<dbReference type="PANTHER" id="PTHR11748:SF111">
    <property type="entry name" value="D-LACTATE DEHYDROGENASE, MITOCHONDRIAL-RELATED"/>
    <property type="match status" value="1"/>
</dbReference>
<keyword evidence="10" id="KW-1185">Reference proteome</keyword>
<keyword evidence="6" id="KW-0560">Oxidoreductase</keyword>
<evidence type="ECO:0000313" key="9">
    <source>
        <dbReference type="EMBL" id="SMH71362.1"/>
    </source>
</evidence>
<dbReference type="InterPro" id="IPR016169">
    <property type="entry name" value="FAD-bd_PCMH_sub2"/>
</dbReference>
<evidence type="ECO:0000313" key="10">
    <source>
        <dbReference type="Proteomes" id="UP000230607"/>
    </source>
</evidence>
<dbReference type="InterPro" id="IPR016166">
    <property type="entry name" value="FAD-bd_PCMH"/>
</dbReference>
<comment type="cofactor">
    <cofactor evidence="1">
        <name>FAD</name>
        <dbReference type="ChEBI" id="CHEBI:57692"/>
    </cofactor>
</comment>
<dbReference type="InterPro" id="IPR004113">
    <property type="entry name" value="FAD-bd_oxidored_4_C"/>
</dbReference>
<dbReference type="AlphaFoldDB" id="A0A2H1FF11"/>
<dbReference type="InterPro" id="IPR016164">
    <property type="entry name" value="FAD-linked_Oxase-like_C"/>
</dbReference>
<gene>
    <name evidence="9" type="ORF">NCS_11169</name>
</gene>
<feature type="domain" description="FAD-binding PCMH-type" evidence="8">
    <location>
        <begin position="40"/>
        <end position="242"/>
    </location>
</feature>